<feature type="transmembrane region" description="Helical" evidence="5">
    <location>
        <begin position="190"/>
        <end position="214"/>
    </location>
</feature>
<comment type="similarity">
    <text evidence="5">Belongs to the 4-toluene sulfonate uptake permease (TSUP) (TC 2.A.102) family.</text>
</comment>
<dbReference type="GO" id="GO:0005886">
    <property type="term" value="C:plasma membrane"/>
    <property type="evidence" value="ECO:0007669"/>
    <property type="project" value="UniProtKB-SubCell"/>
</dbReference>
<keyword evidence="7" id="KW-1185">Reference proteome</keyword>
<organism evidence="6 7">
    <name type="scientific">Candidatus Accumulibacter adjunctus</name>
    <dbReference type="NCBI Taxonomy" id="1454001"/>
    <lineage>
        <taxon>Bacteria</taxon>
        <taxon>Pseudomonadati</taxon>
        <taxon>Pseudomonadota</taxon>
        <taxon>Betaproteobacteria</taxon>
        <taxon>Candidatus Accumulibacter</taxon>
    </lineage>
</organism>
<reference evidence="6" key="1">
    <citation type="submission" date="2014-02" db="EMBL/GenBank/DDBJ databases">
        <title>Expanding our view of genomic diversity in Candidatus Accumulibacter clades.</title>
        <authorList>
            <person name="Skennerton C.T."/>
            <person name="Barr J.J."/>
            <person name="Slater F.R."/>
            <person name="Bond P.L."/>
            <person name="Tyson G.W."/>
        </authorList>
    </citation>
    <scope>NUCLEOTIDE SEQUENCE [LARGE SCALE GENOMIC DNA]</scope>
</reference>
<evidence type="ECO:0000256" key="1">
    <source>
        <dbReference type="ARBA" id="ARBA00004141"/>
    </source>
</evidence>
<dbReference type="STRING" id="1454001.AW08_03017"/>
<name>A0A011MSV3_9PROT</name>
<feature type="transmembrane region" description="Helical" evidence="5">
    <location>
        <begin position="73"/>
        <end position="94"/>
    </location>
</feature>
<feature type="transmembrane region" description="Helical" evidence="5">
    <location>
        <begin position="221"/>
        <end position="240"/>
    </location>
</feature>
<dbReference type="EMBL" id="JFAX01000020">
    <property type="protein sequence ID" value="EXI65646.1"/>
    <property type="molecule type" value="Genomic_DNA"/>
</dbReference>
<comment type="subcellular location">
    <subcellularLocation>
        <location evidence="5">Cell membrane</location>
        <topology evidence="5">Multi-pass membrane protein</topology>
    </subcellularLocation>
    <subcellularLocation>
        <location evidence="1">Membrane</location>
        <topology evidence="1">Multi-pass membrane protein</topology>
    </subcellularLocation>
</comment>
<dbReference type="PATRIC" id="fig|1454001.3.peg.3065"/>
<dbReference type="PANTHER" id="PTHR43701">
    <property type="entry name" value="MEMBRANE TRANSPORTER PROTEIN MJ0441-RELATED"/>
    <property type="match status" value="1"/>
</dbReference>
<feature type="transmembrane region" description="Helical" evidence="5">
    <location>
        <begin position="46"/>
        <end position="66"/>
    </location>
</feature>
<dbReference type="AlphaFoldDB" id="A0A011MSV3"/>
<feature type="transmembrane region" description="Helical" evidence="5">
    <location>
        <begin position="100"/>
        <end position="119"/>
    </location>
</feature>
<dbReference type="InterPro" id="IPR002781">
    <property type="entry name" value="TM_pro_TauE-like"/>
</dbReference>
<feature type="transmembrane region" description="Helical" evidence="5">
    <location>
        <begin position="252"/>
        <end position="271"/>
    </location>
</feature>
<evidence type="ECO:0000256" key="5">
    <source>
        <dbReference type="RuleBase" id="RU363041"/>
    </source>
</evidence>
<keyword evidence="3 5" id="KW-1133">Transmembrane helix</keyword>
<evidence type="ECO:0000256" key="4">
    <source>
        <dbReference type="ARBA" id="ARBA00023136"/>
    </source>
</evidence>
<feature type="transmembrane region" description="Helical" evidence="5">
    <location>
        <begin position="7"/>
        <end position="40"/>
    </location>
</feature>
<protein>
    <recommendedName>
        <fullName evidence="5">Probable membrane transporter protein</fullName>
    </recommendedName>
</protein>
<evidence type="ECO:0000256" key="2">
    <source>
        <dbReference type="ARBA" id="ARBA00022692"/>
    </source>
</evidence>
<proteinExistence type="inferred from homology"/>
<dbReference type="InterPro" id="IPR051598">
    <property type="entry name" value="TSUP/Inactive_protease-like"/>
</dbReference>
<evidence type="ECO:0000313" key="7">
    <source>
        <dbReference type="Proteomes" id="UP000020218"/>
    </source>
</evidence>
<sequence>MAIDPVILAPLLGSVVGLVLALTGAGGGILAVPLLVFGLALPMQQAGPIGLLAVGLAAGLGALLGLRSGILRYRAAGLIGLCGILAAPAGVWLAQRIPNLPLTLAFALLLAWTGGRRLWRRRSPPRAAAAAVDRPCRLDPASGRFDWNRRCARVLAGTGVLSGLLSGLLGVGGGFVIIPALGRHSDLPPASVVATSLGVMTLVAFGGVAAAALGGSMVWPLALPFAGGAVAGLLLGRMLAARLAGERLQQGFAVLCLVVAGLLLGRVAVAVI</sequence>
<gene>
    <name evidence="6" type="ORF">AW08_03017</name>
</gene>
<evidence type="ECO:0000313" key="6">
    <source>
        <dbReference type="EMBL" id="EXI65646.1"/>
    </source>
</evidence>
<dbReference type="Proteomes" id="UP000020218">
    <property type="component" value="Unassembled WGS sequence"/>
</dbReference>
<feature type="transmembrane region" description="Helical" evidence="5">
    <location>
        <begin position="154"/>
        <end position="178"/>
    </location>
</feature>
<keyword evidence="4 5" id="KW-0472">Membrane</keyword>
<comment type="caution">
    <text evidence="6">The sequence shown here is derived from an EMBL/GenBank/DDBJ whole genome shotgun (WGS) entry which is preliminary data.</text>
</comment>
<evidence type="ECO:0000256" key="3">
    <source>
        <dbReference type="ARBA" id="ARBA00022989"/>
    </source>
</evidence>
<keyword evidence="2 5" id="KW-0812">Transmembrane</keyword>
<accession>A0A011MSV3</accession>
<keyword evidence="5" id="KW-1003">Cell membrane</keyword>
<dbReference type="PANTHER" id="PTHR43701:SF2">
    <property type="entry name" value="MEMBRANE TRANSPORTER PROTEIN YJNA-RELATED"/>
    <property type="match status" value="1"/>
</dbReference>
<dbReference type="Pfam" id="PF01925">
    <property type="entry name" value="TauE"/>
    <property type="match status" value="1"/>
</dbReference>